<evidence type="ECO:0000256" key="1">
    <source>
        <dbReference type="SAM" id="SignalP"/>
    </source>
</evidence>
<dbReference type="Proteomes" id="UP000429607">
    <property type="component" value="Unassembled WGS sequence"/>
</dbReference>
<comment type="caution">
    <text evidence="2">The sequence shown here is derived from an EMBL/GenBank/DDBJ whole genome shotgun (WGS) entry which is preliminary data.</text>
</comment>
<accession>A0A6A3G6E9</accession>
<evidence type="ECO:0000313" key="3">
    <source>
        <dbReference type="Proteomes" id="UP000429607"/>
    </source>
</evidence>
<protein>
    <submittedName>
        <fullName evidence="2">Uncharacterized protein</fullName>
    </submittedName>
</protein>
<feature type="non-terminal residue" evidence="2">
    <location>
        <position position="74"/>
    </location>
</feature>
<reference evidence="2 3" key="1">
    <citation type="submission" date="2018-09" db="EMBL/GenBank/DDBJ databases">
        <title>Genomic investigation of the strawberry pathogen Phytophthora fragariae indicates pathogenicity is determined by transcriptional variation in three key races.</title>
        <authorList>
            <person name="Adams T.M."/>
            <person name="Armitage A.D."/>
            <person name="Sobczyk M.K."/>
            <person name="Bates H.J."/>
            <person name="Dunwell J.M."/>
            <person name="Nellist C.F."/>
            <person name="Harrison R.J."/>
        </authorList>
    </citation>
    <scope>NUCLEOTIDE SEQUENCE [LARGE SCALE GENOMIC DNA]</scope>
    <source>
        <strain evidence="2 3">SCRP249</strain>
    </source>
</reference>
<dbReference type="EMBL" id="QXFV01011926">
    <property type="protein sequence ID" value="KAE8952167.1"/>
    <property type="molecule type" value="Genomic_DNA"/>
</dbReference>
<feature type="signal peptide" evidence="1">
    <location>
        <begin position="1"/>
        <end position="20"/>
    </location>
</feature>
<name>A0A6A3G6E9_9STRA</name>
<gene>
    <name evidence="2" type="ORF">PR001_g33411</name>
</gene>
<sequence length="74" mass="7498">MFSSRNIFAMCLATVALSSGERAENAAAETFGHIHAHGVHLHGVHGVGVYAPGVYAPGVYGTGVYGPGVGVYGP</sequence>
<proteinExistence type="predicted"/>
<evidence type="ECO:0000313" key="2">
    <source>
        <dbReference type="EMBL" id="KAE8952167.1"/>
    </source>
</evidence>
<keyword evidence="1" id="KW-0732">Signal</keyword>
<organism evidence="2 3">
    <name type="scientific">Phytophthora rubi</name>
    <dbReference type="NCBI Taxonomy" id="129364"/>
    <lineage>
        <taxon>Eukaryota</taxon>
        <taxon>Sar</taxon>
        <taxon>Stramenopiles</taxon>
        <taxon>Oomycota</taxon>
        <taxon>Peronosporomycetes</taxon>
        <taxon>Peronosporales</taxon>
        <taxon>Peronosporaceae</taxon>
        <taxon>Phytophthora</taxon>
    </lineage>
</organism>
<feature type="chain" id="PRO_5025483416" evidence="1">
    <location>
        <begin position="21"/>
        <end position="74"/>
    </location>
</feature>
<dbReference type="AlphaFoldDB" id="A0A6A3G6E9"/>